<reference evidence="3 4" key="1">
    <citation type="submission" date="2020-02" db="EMBL/GenBank/DDBJ databases">
        <title>Genome sequence of strain CCNWXJ40-4.</title>
        <authorList>
            <person name="Gao J."/>
            <person name="Sun J."/>
        </authorList>
    </citation>
    <scope>NUCLEOTIDE SEQUENCE [LARGE SCALE GENOMIC DNA]</scope>
    <source>
        <strain evidence="3 4">CCNWXJ 40-4</strain>
    </source>
</reference>
<dbReference type="EMBL" id="JAAKZF010000320">
    <property type="protein sequence ID" value="NGO56302.1"/>
    <property type="molecule type" value="Genomic_DNA"/>
</dbReference>
<keyword evidence="3" id="KW-0695">RNA-directed DNA polymerase</keyword>
<dbReference type="RefSeq" id="WP_281353034.1">
    <property type="nucleotide sequence ID" value="NZ_JAAKZF010000320.1"/>
</dbReference>
<sequence length="216" mass="25088">ALSAIEERYERWTYHRTKTQARRKSNGVKAAKSARDTDRIAGRCVFLPVRYADDFVVLVSGTQENAIAEKSALAEYLYRTMGLELSPEKTKVTAMTEGFEFLGFRFGMHWDKRYGYGPRVEIPKAKAANLRRKVKRLTKRNSVSVGLGDKLREINPILRGWANYYRYCVGAGRVFVNLDWYIGLRLYCWLRKKRPKAGVRELWGSKQPSSRRPTRR</sequence>
<evidence type="ECO:0000256" key="1">
    <source>
        <dbReference type="ARBA" id="ARBA00034120"/>
    </source>
</evidence>
<protein>
    <submittedName>
        <fullName evidence="3">Group II intron reverse transcriptase/maturase</fullName>
    </submittedName>
</protein>
<dbReference type="InterPro" id="IPR013597">
    <property type="entry name" value="Mat_intron_G2"/>
</dbReference>
<gene>
    <name evidence="3" type="ORF">G6N73_36145</name>
</gene>
<name>A0A6G4WNA2_9HYPH</name>
<dbReference type="InterPro" id="IPR000477">
    <property type="entry name" value="RT_dom"/>
</dbReference>
<evidence type="ECO:0000313" key="3">
    <source>
        <dbReference type="EMBL" id="NGO56302.1"/>
    </source>
</evidence>
<evidence type="ECO:0000259" key="2">
    <source>
        <dbReference type="PROSITE" id="PS50878"/>
    </source>
</evidence>
<feature type="non-terminal residue" evidence="3">
    <location>
        <position position="1"/>
    </location>
</feature>
<dbReference type="Pfam" id="PF08388">
    <property type="entry name" value="GIIM"/>
    <property type="match status" value="1"/>
</dbReference>
<accession>A0A6G4WNA2</accession>
<proteinExistence type="inferred from homology"/>
<dbReference type="PANTHER" id="PTHR34047:SF8">
    <property type="entry name" value="PROTEIN YKFC"/>
    <property type="match status" value="1"/>
</dbReference>
<dbReference type="InterPro" id="IPR051083">
    <property type="entry name" value="GrpII_Intron_Splice-Mob/Def"/>
</dbReference>
<feature type="domain" description="Reverse transcriptase" evidence="2">
    <location>
        <begin position="1"/>
        <end position="106"/>
    </location>
</feature>
<dbReference type="SUPFAM" id="SSF56672">
    <property type="entry name" value="DNA/RNA polymerases"/>
    <property type="match status" value="1"/>
</dbReference>
<dbReference type="Proteomes" id="UP001642900">
    <property type="component" value="Unassembled WGS sequence"/>
</dbReference>
<dbReference type="PROSITE" id="PS50878">
    <property type="entry name" value="RT_POL"/>
    <property type="match status" value="1"/>
</dbReference>
<keyword evidence="3" id="KW-0808">Transferase</keyword>
<evidence type="ECO:0000313" key="4">
    <source>
        <dbReference type="Proteomes" id="UP001642900"/>
    </source>
</evidence>
<keyword evidence="3" id="KW-0548">Nucleotidyltransferase</keyword>
<comment type="similarity">
    <text evidence="1">Belongs to the bacterial reverse transcriptase family.</text>
</comment>
<dbReference type="InterPro" id="IPR043502">
    <property type="entry name" value="DNA/RNA_pol_sf"/>
</dbReference>
<dbReference type="AlphaFoldDB" id="A0A6G4WNA2"/>
<keyword evidence="4" id="KW-1185">Reference proteome</keyword>
<organism evidence="3 4">
    <name type="scientific">Allomesorhizobium camelthorni</name>
    <dbReference type="NCBI Taxonomy" id="475069"/>
    <lineage>
        <taxon>Bacteria</taxon>
        <taxon>Pseudomonadati</taxon>
        <taxon>Pseudomonadota</taxon>
        <taxon>Alphaproteobacteria</taxon>
        <taxon>Hyphomicrobiales</taxon>
        <taxon>Phyllobacteriaceae</taxon>
        <taxon>Allomesorhizobium</taxon>
    </lineage>
</organism>
<dbReference type="PANTHER" id="PTHR34047">
    <property type="entry name" value="NUCLEAR INTRON MATURASE 1, MITOCHONDRIAL-RELATED"/>
    <property type="match status" value="1"/>
</dbReference>
<comment type="caution">
    <text evidence="3">The sequence shown here is derived from an EMBL/GenBank/DDBJ whole genome shotgun (WGS) entry which is preliminary data.</text>
</comment>
<feature type="non-terminal residue" evidence="3">
    <location>
        <position position="216"/>
    </location>
</feature>
<dbReference type="GO" id="GO:0003964">
    <property type="term" value="F:RNA-directed DNA polymerase activity"/>
    <property type="evidence" value="ECO:0007669"/>
    <property type="project" value="UniProtKB-KW"/>
</dbReference>